<keyword evidence="10" id="KW-1185">Reference proteome</keyword>
<dbReference type="InterPro" id="IPR001789">
    <property type="entry name" value="Sig_transdc_resp-reg_receiver"/>
</dbReference>
<gene>
    <name evidence="9" type="ORF">ACFSUF_20215</name>
</gene>
<dbReference type="SUPFAM" id="SSF52172">
    <property type="entry name" value="CheY-like"/>
    <property type="match status" value="1"/>
</dbReference>
<evidence type="ECO:0000256" key="1">
    <source>
        <dbReference type="ARBA" id="ARBA00022553"/>
    </source>
</evidence>
<keyword evidence="5" id="KW-0804">Transcription</keyword>
<feature type="domain" description="Response regulatory" evidence="7">
    <location>
        <begin position="6"/>
        <end position="121"/>
    </location>
</feature>
<accession>A0ABW5PJC6</accession>
<feature type="domain" description="HTH LytTR-type" evidence="8">
    <location>
        <begin position="141"/>
        <end position="216"/>
    </location>
</feature>
<organism evidence="9 10">
    <name type="scientific">Paenibacillus gansuensis</name>
    <dbReference type="NCBI Taxonomy" id="306542"/>
    <lineage>
        <taxon>Bacteria</taxon>
        <taxon>Bacillati</taxon>
        <taxon>Bacillota</taxon>
        <taxon>Bacilli</taxon>
        <taxon>Bacillales</taxon>
        <taxon>Paenibacillaceae</taxon>
        <taxon>Paenibacillus</taxon>
    </lineage>
</organism>
<evidence type="ECO:0000313" key="9">
    <source>
        <dbReference type="EMBL" id="MFD2614743.1"/>
    </source>
</evidence>
<evidence type="ECO:0000256" key="3">
    <source>
        <dbReference type="ARBA" id="ARBA00023015"/>
    </source>
</evidence>
<dbReference type="CDD" id="cd00156">
    <property type="entry name" value="REC"/>
    <property type="match status" value="1"/>
</dbReference>
<dbReference type="EMBL" id="JBHUME010000013">
    <property type="protein sequence ID" value="MFD2614743.1"/>
    <property type="molecule type" value="Genomic_DNA"/>
</dbReference>
<dbReference type="InterPro" id="IPR039420">
    <property type="entry name" value="WalR-like"/>
</dbReference>
<dbReference type="Pfam" id="PF00072">
    <property type="entry name" value="Response_reg"/>
    <property type="match status" value="1"/>
</dbReference>
<feature type="modified residue" description="4-aspartylphosphate" evidence="6">
    <location>
        <position position="56"/>
    </location>
</feature>
<keyword evidence="2" id="KW-0902">Two-component regulatory system</keyword>
<dbReference type="InterPro" id="IPR007492">
    <property type="entry name" value="LytTR_DNA-bd_dom"/>
</dbReference>
<keyword evidence="1 6" id="KW-0597">Phosphoprotein</keyword>
<sequence>MEEGLSIIIAEDNEHQRARLHLYAQKSGLTILESVSSGTRLIEECLKHRPDLVLLDIGLERMDGISAYKNLLDLGIHLHIIFITGSSNPTHLLMGYELDSIDYLTKPLNYSRFEVAINKAKKKIQYEKYVINIELQSVNMVTVKSKRRNFTVSEDQIICAEKEGDSKVIRLYTVNSGVVETTTPLNKIADQCSTNIFSPHRSFLVNLKYIEKVVPDNIITGNHIIKMKHVDMNIILTKANYEEYMLRTKSINNWKRDA</sequence>
<keyword evidence="4" id="KW-0238">DNA-binding</keyword>
<dbReference type="PANTHER" id="PTHR48111">
    <property type="entry name" value="REGULATOR OF RPOS"/>
    <property type="match status" value="1"/>
</dbReference>
<keyword evidence="3" id="KW-0805">Transcription regulation</keyword>
<dbReference type="InterPro" id="IPR011006">
    <property type="entry name" value="CheY-like_superfamily"/>
</dbReference>
<name>A0ABW5PJC6_9BACL</name>
<dbReference type="PROSITE" id="PS50930">
    <property type="entry name" value="HTH_LYTTR"/>
    <property type="match status" value="1"/>
</dbReference>
<evidence type="ECO:0000256" key="2">
    <source>
        <dbReference type="ARBA" id="ARBA00023012"/>
    </source>
</evidence>
<evidence type="ECO:0000259" key="8">
    <source>
        <dbReference type="PROSITE" id="PS50930"/>
    </source>
</evidence>
<dbReference type="Gene3D" id="2.40.50.1020">
    <property type="entry name" value="LytTr DNA-binding domain"/>
    <property type="match status" value="1"/>
</dbReference>
<evidence type="ECO:0000256" key="5">
    <source>
        <dbReference type="ARBA" id="ARBA00023163"/>
    </source>
</evidence>
<reference evidence="10" key="1">
    <citation type="journal article" date="2019" name="Int. J. Syst. Evol. Microbiol.">
        <title>The Global Catalogue of Microorganisms (GCM) 10K type strain sequencing project: providing services to taxonomists for standard genome sequencing and annotation.</title>
        <authorList>
            <consortium name="The Broad Institute Genomics Platform"/>
            <consortium name="The Broad Institute Genome Sequencing Center for Infectious Disease"/>
            <person name="Wu L."/>
            <person name="Ma J."/>
        </authorList>
    </citation>
    <scope>NUCLEOTIDE SEQUENCE [LARGE SCALE GENOMIC DNA]</scope>
    <source>
        <strain evidence="10">KCTC 3950</strain>
    </source>
</reference>
<dbReference type="Proteomes" id="UP001597541">
    <property type="component" value="Unassembled WGS sequence"/>
</dbReference>
<dbReference type="PANTHER" id="PTHR48111:SF1">
    <property type="entry name" value="TWO-COMPONENT RESPONSE REGULATOR ORR33"/>
    <property type="match status" value="1"/>
</dbReference>
<dbReference type="SMART" id="SM00850">
    <property type="entry name" value="LytTR"/>
    <property type="match status" value="1"/>
</dbReference>
<comment type="caution">
    <text evidence="9">The sequence shown here is derived from an EMBL/GenBank/DDBJ whole genome shotgun (WGS) entry which is preliminary data.</text>
</comment>
<evidence type="ECO:0000256" key="6">
    <source>
        <dbReference type="PROSITE-ProRule" id="PRU00169"/>
    </source>
</evidence>
<dbReference type="Pfam" id="PF04397">
    <property type="entry name" value="LytTR"/>
    <property type="match status" value="1"/>
</dbReference>
<proteinExistence type="predicted"/>
<dbReference type="Gene3D" id="3.40.50.2300">
    <property type="match status" value="1"/>
</dbReference>
<evidence type="ECO:0000259" key="7">
    <source>
        <dbReference type="PROSITE" id="PS50110"/>
    </source>
</evidence>
<evidence type="ECO:0000313" key="10">
    <source>
        <dbReference type="Proteomes" id="UP001597541"/>
    </source>
</evidence>
<dbReference type="RefSeq" id="WP_377605950.1">
    <property type="nucleotide sequence ID" value="NZ_JBHUME010000013.1"/>
</dbReference>
<dbReference type="SMART" id="SM00448">
    <property type="entry name" value="REC"/>
    <property type="match status" value="1"/>
</dbReference>
<dbReference type="PROSITE" id="PS50110">
    <property type="entry name" value="RESPONSE_REGULATORY"/>
    <property type="match status" value="1"/>
</dbReference>
<evidence type="ECO:0000256" key="4">
    <source>
        <dbReference type="ARBA" id="ARBA00023125"/>
    </source>
</evidence>
<protein>
    <submittedName>
        <fullName evidence="9">LytR/AlgR family response regulator transcription factor</fullName>
    </submittedName>
</protein>